<protein>
    <submittedName>
        <fullName evidence="1">Uncharacterized protein</fullName>
    </submittedName>
</protein>
<dbReference type="VEuPathDB" id="FungiDB:PYU1_G005885"/>
<keyword evidence="2" id="KW-1185">Reference proteome</keyword>
<reference evidence="2" key="1">
    <citation type="journal article" date="2010" name="Genome Biol.">
        <title>Genome sequence of the necrotrophic plant pathogen Pythium ultimum reveals original pathogenicity mechanisms and effector repertoire.</title>
        <authorList>
            <person name="Levesque C.A."/>
            <person name="Brouwer H."/>
            <person name="Cano L."/>
            <person name="Hamilton J.P."/>
            <person name="Holt C."/>
            <person name="Huitema E."/>
            <person name="Raffaele S."/>
            <person name="Robideau G.P."/>
            <person name="Thines M."/>
            <person name="Win J."/>
            <person name="Zerillo M.M."/>
            <person name="Beakes G.W."/>
            <person name="Boore J.L."/>
            <person name="Busam D."/>
            <person name="Dumas B."/>
            <person name="Ferriera S."/>
            <person name="Fuerstenberg S.I."/>
            <person name="Gachon C.M."/>
            <person name="Gaulin E."/>
            <person name="Govers F."/>
            <person name="Grenville-Briggs L."/>
            <person name="Horner N."/>
            <person name="Hostetler J."/>
            <person name="Jiang R.H."/>
            <person name="Johnson J."/>
            <person name="Krajaejun T."/>
            <person name="Lin H."/>
            <person name="Meijer H.J."/>
            <person name="Moore B."/>
            <person name="Morris P."/>
            <person name="Phuntmart V."/>
            <person name="Puiu D."/>
            <person name="Shetty J."/>
            <person name="Stajich J.E."/>
            <person name="Tripathy S."/>
            <person name="Wawra S."/>
            <person name="van West P."/>
            <person name="Whitty B.R."/>
            <person name="Coutinho P.M."/>
            <person name="Henrissat B."/>
            <person name="Martin F."/>
            <person name="Thomas P.D."/>
            <person name="Tyler B.M."/>
            <person name="De Vries R.P."/>
            <person name="Kamoun S."/>
            <person name="Yandell M."/>
            <person name="Tisserat N."/>
            <person name="Buell C.R."/>
        </authorList>
    </citation>
    <scope>NUCLEOTIDE SEQUENCE</scope>
    <source>
        <strain evidence="2">DAOM:BR144</strain>
    </source>
</reference>
<evidence type="ECO:0000313" key="2">
    <source>
        <dbReference type="Proteomes" id="UP000019132"/>
    </source>
</evidence>
<reference evidence="2" key="2">
    <citation type="submission" date="2010-04" db="EMBL/GenBank/DDBJ databases">
        <authorList>
            <person name="Buell R."/>
            <person name="Hamilton J."/>
            <person name="Hostetler J."/>
        </authorList>
    </citation>
    <scope>NUCLEOTIDE SEQUENCE [LARGE SCALE GENOMIC DNA]</scope>
    <source>
        <strain evidence="2">DAOM:BR144</strain>
    </source>
</reference>
<dbReference type="Proteomes" id="UP000019132">
    <property type="component" value="Unassembled WGS sequence"/>
</dbReference>
<sequence>MSLKFRGFTKALKSSIALLKILKKKNKKTSFPETRFKSRKHNLSSIEIRTRGTKSTEDGAVRSIPRYFGFSKNEGIMFKEKILELEFVIRLQCTRDEKFYLCIPRMKKFEQTSSSR</sequence>
<proteinExistence type="predicted"/>
<evidence type="ECO:0000313" key="1">
    <source>
        <dbReference type="EnsemblProtists" id="PYU1_T005897"/>
    </source>
</evidence>
<dbReference type="OMA" id="NDGIVIH"/>
<reference evidence="1" key="3">
    <citation type="submission" date="2015-02" db="UniProtKB">
        <authorList>
            <consortium name="EnsemblProtists"/>
        </authorList>
    </citation>
    <scope>IDENTIFICATION</scope>
    <source>
        <strain evidence="1">DAOM BR144</strain>
    </source>
</reference>
<dbReference type="AlphaFoldDB" id="K3WLQ5"/>
<dbReference type="InParanoid" id="K3WLQ5"/>
<dbReference type="HOGENOM" id="CLU_2103353_0_0_1"/>
<organism evidence="1 2">
    <name type="scientific">Globisporangium ultimum (strain ATCC 200006 / CBS 805.95 / DAOM BR144)</name>
    <name type="common">Pythium ultimum</name>
    <dbReference type="NCBI Taxonomy" id="431595"/>
    <lineage>
        <taxon>Eukaryota</taxon>
        <taxon>Sar</taxon>
        <taxon>Stramenopiles</taxon>
        <taxon>Oomycota</taxon>
        <taxon>Peronosporomycetes</taxon>
        <taxon>Pythiales</taxon>
        <taxon>Pythiaceae</taxon>
        <taxon>Globisporangium</taxon>
    </lineage>
</organism>
<accession>K3WLQ5</accession>
<name>K3WLQ5_GLOUD</name>
<dbReference type="EMBL" id="GL376573">
    <property type="status" value="NOT_ANNOTATED_CDS"/>
    <property type="molecule type" value="Genomic_DNA"/>
</dbReference>
<dbReference type="eggNOG" id="ENOG502SS0G">
    <property type="taxonomic scope" value="Eukaryota"/>
</dbReference>
<dbReference type="EnsemblProtists" id="PYU1_T005897">
    <property type="protein sequence ID" value="PYU1_T005897"/>
    <property type="gene ID" value="PYU1_G005885"/>
</dbReference>